<dbReference type="AlphaFoldDB" id="X4ZYY9"/>
<evidence type="ECO:0000313" key="1">
    <source>
        <dbReference type="EMBL" id="AHV96879.1"/>
    </source>
</evidence>
<proteinExistence type="predicted"/>
<protein>
    <submittedName>
        <fullName evidence="1">Uncharacterized protein</fullName>
    </submittedName>
</protein>
<accession>X4ZYY9</accession>
<dbReference type="STRING" id="1268072.PSAB_09735"/>
<evidence type="ECO:0000313" key="2">
    <source>
        <dbReference type="Proteomes" id="UP000019772"/>
    </source>
</evidence>
<reference evidence="1 2" key="1">
    <citation type="journal article" date="2014" name="PLoS Genet.">
        <title>Comparative Genomic Analysis of N2-Fixing and Non-N2-Fixing Paenibacillus spp.: Organization, Evolution and Expression of the Nitrogen Fixation Genes.</title>
        <authorList>
            <person name="Xie J.B."/>
            <person name="Du Z."/>
            <person name="Bai L."/>
            <person name="Tian C."/>
            <person name="Zhang Y."/>
            <person name="Xie J.Y."/>
            <person name="Wang T."/>
            <person name="Liu X."/>
            <person name="Chen X."/>
            <person name="Cheng Q."/>
            <person name="Chen S."/>
            <person name="Li J."/>
        </authorList>
    </citation>
    <scope>NUCLEOTIDE SEQUENCE [LARGE SCALE GENOMIC DNA]</scope>
    <source>
        <strain evidence="1 2">T27</strain>
    </source>
</reference>
<sequence>MQVQQHSKKERVITVEMETVKLSAIVMKWYPDMMPFLKQDELDSMIVLRDGLSILDSADAMDIIQYSICEHQDSAYLQ</sequence>
<gene>
    <name evidence="1" type="ORF">PSAB_09735</name>
</gene>
<keyword evidence="2" id="KW-1185">Reference proteome</keyword>
<dbReference type="EMBL" id="CP004078">
    <property type="protein sequence ID" value="AHV96879.1"/>
    <property type="molecule type" value="Genomic_DNA"/>
</dbReference>
<organism evidence="1 2">
    <name type="scientific">Paenibacillus sabinae T27</name>
    <dbReference type="NCBI Taxonomy" id="1268072"/>
    <lineage>
        <taxon>Bacteria</taxon>
        <taxon>Bacillati</taxon>
        <taxon>Bacillota</taxon>
        <taxon>Bacilli</taxon>
        <taxon>Bacillales</taxon>
        <taxon>Paenibacillaceae</taxon>
        <taxon>Paenibacillus</taxon>
    </lineage>
</organism>
<dbReference type="Proteomes" id="UP000019772">
    <property type="component" value="Chromosome"/>
</dbReference>
<name>X4ZYY9_9BACL</name>
<dbReference type="KEGG" id="psab:PSAB_09735"/>
<dbReference type="PATRIC" id="fig|1268072.3.peg.2036"/>
<dbReference type="HOGENOM" id="CLU_206940_0_0_9"/>
<dbReference type="eggNOG" id="ENOG5033NK8">
    <property type="taxonomic scope" value="Bacteria"/>
</dbReference>